<organism evidence="1 2">
    <name type="scientific">Celerinatantimonas yamalensis</name>
    <dbReference type="NCBI Taxonomy" id="559956"/>
    <lineage>
        <taxon>Bacteria</taxon>
        <taxon>Pseudomonadati</taxon>
        <taxon>Pseudomonadota</taxon>
        <taxon>Gammaproteobacteria</taxon>
        <taxon>Celerinatantimonadaceae</taxon>
        <taxon>Celerinatantimonas</taxon>
    </lineage>
</organism>
<evidence type="ECO:0000313" key="2">
    <source>
        <dbReference type="Proteomes" id="UP001629953"/>
    </source>
</evidence>
<gene>
    <name evidence="1" type="ORF">ABUE30_13440</name>
</gene>
<sequence length="201" mass="22346">MNNQDVSLDSVDAVKVVYTGSVDHANIAYLLEIIDQINIRYENAKHIYLYIESLGGNIDAGIIAYRGLRASASPITTINLSNIVPAGNYLFCAGKCREAAFQTAHFIIHPVSWASSEDKETITPSKAINYTKLLNTYIEESKSIYQDCSNISSDQLDNTFYSKANCTIIDTTEAKKDHIIDGIAKKMITTPVSYYVYSTDY</sequence>
<accession>A0ABW9G8M7</accession>
<keyword evidence="1" id="KW-0645">Protease</keyword>
<reference evidence="1 2" key="1">
    <citation type="journal article" date="2013" name="Int. J. Syst. Evol. Microbiol.">
        <title>Celerinatantimonas yamalensis sp. nov., a cold-adapted diazotrophic bacterium from a cold permafrost brine.</title>
        <authorList>
            <person name="Shcherbakova V."/>
            <person name="Chuvilskaya N."/>
            <person name="Rivkina E."/>
            <person name="Demidov N."/>
            <person name="Uchaeva V."/>
            <person name="Suetin S."/>
            <person name="Suzina N."/>
            <person name="Gilichinsky D."/>
        </authorList>
    </citation>
    <scope>NUCLEOTIDE SEQUENCE [LARGE SCALE GENOMIC DNA]</scope>
    <source>
        <strain evidence="1 2">C7</strain>
    </source>
</reference>
<comment type="caution">
    <text evidence="1">The sequence shown here is derived from an EMBL/GenBank/DDBJ whole genome shotgun (WGS) entry which is preliminary data.</text>
</comment>
<dbReference type="GO" id="GO:0008233">
    <property type="term" value="F:peptidase activity"/>
    <property type="evidence" value="ECO:0007669"/>
    <property type="project" value="UniProtKB-KW"/>
</dbReference>
<dbReference type="InterPro" id="IPR029045">
    <property type="entry name" value="ClpP/crotonase-like_dom_sf"/>
</dbReference>
<protein>
    <submittedName>
        <fullName evidence="1">ATP-dependent Clp protease proteolytic subunit</fullName>
    </submittedName>
</protein>
<dbReference type="EMBL" id="JBEQCT010000006">
    <property type="protein sequence ID" value="MFM2486049.1"/>
    <property type="molecule type" value="Genomic_DNA"/>
</dbReference>
<evidence type="ECO:0000313" key="1">
    <source>
        <dbReference type="EMBL" id="MFM2486049.1"/>
    </source>
</evidence>
<dbReference type="InterPro" id="IPR023562">
    <property type="entry name" value="ClpP/TepA"/>
</dbReference>
<dbReference type="SUPFAM" id="SSF52096">
    <property type="entry name" value="ClpP/crotonase"/>
    <property type="match status" value="1"/>
</dbReference>
<name>A0ABW9G8M7_9GAMM</name>
<proteinExistence type="predicted"/>
<dbReference type="Proteomes" id="UP001629953">
    <property type="component" value="Unassembled WGS sequence"/>
</dbReference>
<keyword evidence="2" id="KW-1185">Reference proteome</keyword>
<dbReference type="GO" id="GO:0006508">
    <property type="term" value="P:proteolysis"/>
    <property type="evidence" value="ECO:0007669"/>
    <property type="project" value="UniProtKB-KW"/>
</dbReference>
<dbReference type="RefSeq" id="WP_408624314.1">
    <property type="nucleotide sequence ID" value="NZ_JBEQCT010000006.1"/>
</dbReference>
<dbReference type="Pfam" id="PF00574">
    <property type="entry name" value="CLP_protease"/>
    <property type="match status" value="1"/>
</dbReference>
<keyword evidence="1" id="KW-0378">Hydrolase</keyword>
<dbReference type="Gene3D" id="3.90.226.10">
    <property type="entry name" value="2-enoyl-CoA Hydratase, Chain A, domain 1"/>
    <property type="match status" value="1"/>
</dbReference>